<dbReference type="AlphaFoldDB" id="A0A660LC32"/>
<dbReference type="OrthoDB" id="9775794at2"/>
<dbReference type="PANTHER" id="PTHR43459">
    <property type="entry name" value="ENOYL-COA HYDRATASE"/>
    <property type="match status" value="1"/>
</dbReference>
<protein>
    <submittedName>
        <fullName evidence="1">Enoyl-CoA hydratase/carnithine racemase</fullName>
    </submittedName>
</protein>
<evidence type="ECO:0000313" key="2">
    <source>
        <dbReference type="Proteomes" id="UP000278962"/>
    </source>
</evidence>
<proteinExistence type="predicted"/>
<dbReference type="Gene3D" id="3.90.226.10">
    <property type="entry name" value="2-enoyl-CoA Hydratase, Chain A, domain 1"/>
    <property type="match status" value="1"/>
</dbReference>
<sequence length="240" mass="25510">MTALKVTRTHTRWDVDFDNAPGNLVDPNMILELQALVDELEHDPDVTVVVFGSADEAHYLGPYDLSKAADTPSDPGPTGLVPWLDLTVRLSRLPVVSIARIRGAARGVGAEFVYAADLRFASLDNTAIDQPEVSRGLVPGGGAIGRLPALAGRARALEVILGSQPLDGATAERYGVVNRALPDEQLDGFVDELADRLSRIDKRTLATTKALVDATTLPGNDELVAAYQAFFASAARLVAA</sequence>
<gene>
    <name evidence="1" type="ORF">C8N24_1978</name>
</gene>
<keyword evidence="2" id="KW-1185">Reference proteome</keyword>
<comment type="caution">
    <text evidence="1">The sequence shown here is derived from an EMBL/GenBank/DDBJ whole genome shotgun (WGS) entry which is preliminary data.</text>
</comment>
<reference evidence="1 2" key="1">
    <citation type="submission" date="2018-10" db="EMBL/GenBank/DDBJ databases">
        <title>Genomic Encyclopedia of Archaeal and Bacterial Type Strains, Phase II (KMG-II): from individual species to whole genera.</title>
        <authorList>
            <person name="Goeker M."/>
        </authorList>
    </citation>
    <scope>NUCLEOTIDE SEQUENCE [LARGE SCALE GENOMIC DNA]</scope>
    <source>
        <strain evidence="1 2">DSM 14954</strain>
    </source>
</reference>
<dbReference type="PANTHER" id="PTHR43459:SF1">
    <property type="entry name" value="EG:BACN32G11.4 PROTEIN"/>
    <property type="match status" value="1"/>
</dbReference>
<dbReference type="EMBL" id="RBIL01000001">
    <property type="protein sequence ID" value="RKQ92139.1"/>
    <property type="molecule type" value="Genomic_DNA"/>
</dbReference>
<dbReference type="InterPro" id="IPR029045">
    <property type="entry name" value="ClpP/crotonase-like_dom_sf"/>
</dbReference>
<organism evidence="1 2">
    <name type="scientific">Solirubrobacter pauli</name>
    <dbReference type="NCBI Taxonomy" id="166793"/>
    <lineage>
        <taxon>Bacteria</taxon>
        <taxon>Bacillati</taxon>
        <taxon>Actinomycetota</taxon>
        <taxon>Thermoleophilia</taxon>
        <taxon>Solirubrobacterales</taxon>
        <taxon>Solirubrobacteraceae</taxon>
        <taxon>Solirubrobacter</taxon>
    </lineage>
</organism>
<evidence type="ECO:0000313" key="1">
    <source>
        <dbReference type="EMBL" id="RKQ92139.1"/>
    </source>
</evidence>
<dbReference type="Pfam" id="PF00378">
    <property type="entry name" value="ECH_1"/>
    <property type="match status" value="1"/>
</dbReference>
<dbReference type="SUPFAM" id="SSF52096">
    <property type="entry name" value="ClpP/crotonase"/>
    <property type="match status" value="1"/>
</dbReference>
<dbReference type="CDD" id="cd06558">
    <property type="entry name" value="crotonase-like"/>
    <property type="match status" value="1"/>
</dbReference>
<dbReference type="Proteomes" id="UP000278962">
    <property type="component" value="Unassembled WGS sequence"/>
</dbReference>
<name>A0A660LC32_9ACTN</name>
<accession>A0A660LC32</accession>
<dbReference type="GO" id="GO:0003824">
    <property type="term" value="F:catalytic activity"/>
    <property type="evidence" value="ECO:0007669"/>
    <property type="project" value="UniProtKB-ARBA"/>
</dbReference>
<dbReference type="RefSeq" id="WP_121249863.1">
    <property type="nucleotide sequence ID" value="NZ_RBIL01000001.1"/>
</dbReference>
<dbReference type="InterPro" id="IPR001753">
    <property type="entry name" value="Enoyl-CoA_hydra/iso"/>
</dbReference>